<gene>
    <name evidence="1" type="ORF">V5O48_011546</name>
</gene>
<evidence type="ECO:0000313" key="2">
    <source>
        <dbReference type="Proteomes" id="UP001465976"/>
    </source>
</evidence>
<evidence type="ECO:0000313" key="1">
    <source>
        <dbReference type="EMBL" id="KAL0570411.1"/>
    </source>
</evidence>
<accession>A0ABR3F5N7</accession>
<keyword evidence="2" id="KW-1185">Reference proteome</keyword>
<comment type="caution">
    <text evidence="1">The sequence shown here is derived from an EMBL/GenBank/DDBJ whole genome shotgun (WGS) entry which is preliminary data.</text>
</comment>
<dbReference type="EMBL" id="JBAHYK010000940">
    <property type="protein sequence ID" value="KAL0570411.1"/>
    <property type="molecule type" value="Genomic_DNA"/>
</dbReference>
<dbReference type="Proteomes" id="UP001465976">
    <property type="component" value="Unassembled WGS sequence"/>
</dbReference>
<proteinExistence type="predicted"/>
<name>A0ABR3F5N7_9AGAR</name>
<reference evidence="1 2" key="1">
    <citation type="submission" date="2024-02" db="EMBL/GenBank/DDBJ databases">
        <title>A draft genome for the cacao thread blight pathogen Marasmius crinis-equi.</title>
        <authorList>
            <person name="Cohen S.P."/>
            <person name="Baruah I.K."/>
            <person name="Amoako-Attah I."/>
            <person name="Bukari Y."/>
            <person name="Meinhardt L.W."/>
            <person name="Bailey B.A."/>
        </authorList>
    </citation>
    <scope>NUCLEOTIDE SEQUENCE [LARGE SCALE GENOMIC DNA]</scope>
    <source>
        <strain evidence="1 2">GH-76</strain>
    </source>
</reference>
<protein>
    <submittedName>
        <fullName evidence="1">Uncharacterized protein</fullName>
    </submittedName>
</protein>
<organism evidence="1 2">
    <name type="scientific">Marasmius crinis-equi</name>
    <dbReference type="NCBI Taxonomy" id="585013"/>
    <lineage>
        <taxon>Eukaryota</taxon>
        <taxon>Fungi</taxon>
        <taxon>Dikarya</taxon>
        <taxon>Basidiomycota</taxon>
        <taxon>Agaricomycotina</taxon>
        <taxon>Agaricomycetes</taxon>
        <taxon>Agaricomycetidae</taxon>
        <taxon>Agaricales</taxon>
        <taxon>Marasmiineae</taxon>
        <taxon>Marasmiaceae</taxon>
        <taxon>Marasmius</taxon>
    </lineage>
</organism>
<sequence length="262" mass="30241">MPYLTSEIPWEGVTDFTTGNFTTPSVHQSFYKVLPLLQNIQTWHLAQVTFAHLRDTPREAFTLPRLHTLILDHSHPPEIFNVLVTPSLRSLIFECSVHVNTLKHIHTLIAHSSCSIESLLFDEIYGEDMDNEWVNFSREKPIRESIRNLQLPLDLLAQPRVLRAFHFVPEEDVYPVFPHLRSLTMYGDTLTSRSRTLSSEVVDMLASRRNVENLNFVVGSVSPLEMFFSRGPVDSFELTELETVSRFKELRRGGLVYSRIMD</sequence>